<comment type="caution">
    <text evidence="11">The sequence shown here is derived from an EMBL/GenBank/DDBJ whole genome shotgun (WGS) entry which is preliminary data.</text>
</comment>
<dbReference type="Gene3D" id="3.60.10.10">
    <property type="entry name" value="Endonuclease/exonuclease/phosphatase"/>
    <property type="match status" value="1"/>
</dbReference>
<dbReference type="EMBL" id="JAODAN010000001">
    <property type="protein sequence ID" value="KAK1927580.1"/>
    <property type="molecule type" value="Genomic_DNA"/>
</dbReference>
<dbReference type="InterPro" id="IPR000300">
    <property type="entry name" value="IPPc"/>
</dbReference>
<evidence type="ECO:0000256" key="7">
    <source>
        <dbReference type="ARBA" id="ARBA00022801"/>
    </source>
</evidence>
<evidence type="ECO:0000313" key="12">
    <source>
        <dbReference type="Proteomes" id="UP001182556"/>
    </source>
</evidence>
<gene>
    <name evidence="11" type="ORF">DB88DRAFT_478478</name>
</gene>
<evidence type="ECO:0000256" key="1">
    <source>
        <dbReference type="ARBA" id="ARBA00004496"/>
    </source>
</evidence>
<dbReference type="InterPro" id="IPR036691">
    <property type="entry name" value="Endo/exonu/phosph_ase_sf"/>
</dbReference>
<comment type="similarity">
    <text evidence="3">In the central section; belongs to the inositol 1,4,5-trisphosphate 5-phosphatase family.</text>
</comment>
<dbReference type="PANTHER" id="PTHR11200:SF257">
    <property type="entry name" value="PHOSPHOINOSITIDE 5-PHOSPHATASE"/>
    <property type="match status" value="1"/>
</dbReference>
<dbReference type="EC" id="3.1.3.36" evidence="4"/>
<comment type="similarity">
    <text evidence="2">Belongs to the synaptojanin family.</text>
</comment>
<proteinExistence type="inferred from homology"/>
<feature type="region of interest" description="Disordered" evidence="9">
    <location>
        <begin position="960"/>
        <end position="1213"/>
    </location>
</feature>
<evidence type="ECO:0000256" key="2">
    <source>
        <dbReference type="ARBA" id="ARBA00008943"/>
    </source>
</evidence>
<dbReference type="SMART" id="SM00128">
    <property type="entry name" value="IPPc"/>
    <property type="match status" value="1"/>
</dbReference>
<keyword evidence="5" id="KW-0813">Transport</keyword>
<comment type="subcellular location">
    <subcellularLocation>
        <location evidence="1">Cytoplasm</location>
    </subcellularLocation>
</comment>
<evidence type="ECO:0000256" key="4">
    <source>
        <dbReference type="ARBA" id="ARBA00013044"/>
    </source>
</evidence>
<dbReference type="Pfam" id="PF22669">
    <property type="entry name" value="Exo_endo_phos2"/>
    <property type="match status" value="1"/>
</dbReference>
<protein>
    <recommendedName>
        <fullName evidence="4">phosphoinositide 5-phosphatase</fullName>
        <ecNumber evidence="4">3.1.3.36</ecNumber>
    </recommendedName>
</protein>
<name>A0AAD9FWY2_PAPLA</name>
<evidence type="ECO:0000256" key="8">
    <source>
        <dbReference type="ARBA" id="ARBA00022927"/>
    </source>
</evidence>
<sequence length="1213" mass="131948">MPVALYLRPQPRAFFLLTDTHALVFRQPTASETKASRSVVVAEFLPLDEVDMGDLIPAGKSRSIEGVLGVTSVPTERSPVPEIFLLLVSASTPLSPILPSSSLRPARVVSVEFHSLSSNFWDSPDLVQTVPDYDYDEQYPPYTTTQSNAQSLASQQGIENPCTGMRKYLESGGFFYAEGVKWDISTRMGETNWIQTDRGVETVGHPLESYDERFVWNSTLLTPLLAFRSGLPSETRELLDRQALIIPVIQGFCGSAPLPSGRWGDDGQPEVAALGMISRLSWKRAGARFRTRGIDDDGQVANFVETELILATDSVTLSYTQVRGSVPLFWQQPNAGLGTLQQKVEITRPPQASQPAFDKHFIDLLEHYHSVHAVNLLGQKDAEAMLSAAYSEHLVSLQKTLEKTPSSEKAAMDANKRGTVSLTPYDFHASVRASGTEGVKYDFSARLGEVVRSMRNFGWTAVDSTTGQIIELQNGIFRVNCLDCLDRTNYVQDVISSITLSRFLESIGSPLLNNPAVWSAHRALWADNGDRLSKIYAGTGALNTSATRSGRKTFAGLLSDATKSVGRAYINNFQDKGKQAAIDMLLGMMAGQRPVILFDPISDSVQSALTTRINDYSRTRTVTLFCGTWNLNGKAPDEALDDWLFPPNTPEADIYAIAFQEIVELTAQQILQTDPAKRRMWEKYIMDTFHMRHTKSEYLLYRSEQLVGTALILVVKAGLTGHIRRVESATKKTGLSGLSGNKGGVGIRLELFDSSICFMTCHLAAGHPNVSERNADYRTIASGLKFLKGKTIEDHDIVIWSADFNYRISMPNDDVREFAETGQLDPLLGADQLLQAMDEGEVFRGYDEGPITFPPTYKYDNGTDTYDSSEKQRIPAWTDRILFKGSALRLKEYNRADLRTSDHRPVYAVFDATIREIDHAKKEAIAKDLVHAIRVEADDGNLDGKIEKASSGGVRGIIEGMTNVSVSSPEPGRARRQTSAMPDKVPRLPPRPKSTSDPLRPEGSSPSLPPRLATSNKPQSSSTGFAIPRKPAPPIPARSPSMTSVASVDRPSPNRRAAPPVPSARGIGRTASPAQPASPILTPSSTGDYMVVTSSSDTPAGSVSHRPAPPLPPRFDPTSGTPAAAGPTHVAPSPAPVHRPSLDMNGSPPDGLMSPVSPDKAPGQTKQPPPIKPKPAAVNKSSASAVGKVGISPPAIPKKPVALKRVSGEGMHE</sequence>
<keyword evidence="6" id="KW-0963">Cytoplasm</keyword>
<dbReference type="GO" id="GO:0043813">
    <property type="term" value="F:phosphatidylinositol-3,5-bisphosphate 5-phosphatase activity"/>
    <property type="evidence" value="ECO:0007669"/>
    <property type="project" value="TreeGrafter"/>
</dbReference>
<dbReference type="InterPro" id="IPR046985">
    <property type="entry name" value="IP5"/>
</dbReference>
<feature type="domain" description="SAC" evidence="10">
    <location>
        <begin position="165"/>
        <end position="538"/>
    </location>
</feature>
<feature type="compositionally biased region" description="Polar residues" evidence="9">
    <location>
        <begin position="1013"/>
        <end position="1024"/>
    </location>
</feature>
<accession>A0AAD9FWY2</accession>
<organism evidence="11 12">
    <name type="scientific">Papiliotrema laurentii</name>
    <name type="common">Cryptococcus laurentii</name>
    <dbReference type="NCBI Taxonomy" id="5418"/>
    <lineage>
        <taxon>Eukaryota</taxon>
        <taxon>Fungi</taxon>
        <taxon>Dikarya</taxon>
        <taxon>Basidiomycota</taxon>
        <taxon>Agaricomycotina</taxon>
        <taxon>Tremellomycetes</taxon>
        <taxon>Tremellales</taxon>
        <taxon>Rhynchogastremaceae</taxon>
        <taxon>Papiliotrema</taxon>
    </lineage>
</organism>
<reference evidence="11" key="1">
    <citation type="submission" date="2023-02" db="EMBL/GenBank/DDBJ databases">
        <title>Identification and recombinant expression of a fungal hydrolase from Papiliotrema laurentii that hydrolyzes apple cutin and clears colloidal polyester polyurethane.</title>
        <authorList>
            <consortium name="DOE Joint Genome Institute"/>
            <person name="Roman V.A."/>
            <person name="Bojanowski C."/>
            <person name="Crable B.R."/>
            <person name="Wagner D.N."/>
            <person name="Hung C.S."/>
            <person name="Nadeau L.J."/>
            <person name="Schratz L."/>
            <person name="Haridas S."/>
            <person name="Pangilinan J."/>
            <person name="Lipzen A."/>
            <person name="Na H."/>
            <person name="Yan M."/>
            <person name="Ng V."/>
            <person name="Grigoriev I.V."/>
            <person name="Spatafora J.W."/>
            <person name="Barlow D."/>
            <person name="Biffinger J."/>
            <person name="Kelley-Loughnane N."/>
            <person name="Varaljay V.A."/>
            <person name="Crookes-Goodson W.J."/>
        </authorList>
    </citation>
    <scope>NUCLEOTIDE SEQUENCE</scope>
    <source>
        <strain evidence="11">5307AH</strain>
    </source>
</reference>
<dbReference type="GO" id="GO:0005737">
    <property type="term" value="C:cytoplasm"/>
    <property type="evidence" value="ECO:0007669"/>
    <property type="project" value="UniProtKB-SubCell"/>
</dbReference>
<dbReference type="PANTHER" id="PTHR11200">
    <property type="entry name" value="INOSITOL 5-PHOSPHATASE"/>
    <property type="match status" value="1"/>
</dbReference>
<dbReference type="InterPro" id="IPR002013">
    <property type="entry name" value="SAC_dom"/>
</dbReference>
<keyword evidence="8" id="KW-0653">Protein transport</keyword>
<evidence type="ECO:0000256" key="6">
    <source>
        <dbReference type="ARBA" id="ARBA00022490"/>
    </source>
</evidence>
<dbReference type="Pfam" id="PF02383">
    <property type="entry name" value="Syja_N"/>
    <property type="match status" value="1"/>
</dbReference>
<dbReference type="GO" id="GO:0015031">
    <property type="term" value="P:protein transport"/>
    <property type="evidence" value="ECO:0007669"/>
    <property type="project" value="UniProtKB-KW"/>
</dbReference>
<dbReference type="FunFam" id="3.60.10.10:FF:000029">
    <property type="entry name" value="Inositol polyphosphate 5-phosphatase"/>
    <property type="match status" value="1"/>
</dbReference>
<keyword evidence="12" id="KW-1185">Reference proteome</keyword>
<evidence type="ECO:0000256" key="3">
    <source>
        <dbReference type="ARBA" id="ARBA00009678"/>
    </source>
</evidence>
<evidence type="ECO:0000256" key="9">
    <source>
        <dbReference type="SAM" id="MobiDB-lite"/>
    </source>
</evidence>
<evidence type="ECO:0000313" key="11">
    <source>
        <dbReference type="EMBL" id="KAK1927580.1"/>
    </source>
</evidence>
<dbReference type="GO" id="GO:0004439">
    <property type="term" value="F:phosphatidylinositol-4,5-bisphosphate 5-phosphatase activity"/>
    <property type="evidence" value="ECO:0007669"/>
    <property type="project" value="UniProtKB-EC"/>
</dbReference>
<dbReference type="GO" id="GO:0046856">
    <property type="term" value="P:phosphatidylinositol dephosphorylation"/>
    <property type="evidence" value="ECO:0007669"/>
    <property type="project" value="InterPro"/>
</dbReference>
<dbReference type="SUPFAM" id="SSF56219">
    <property type="entry name" value="DNase I-like"/>
    <property type="match status" value="1"/>
</dbReference>
<dbReference type="PROSITE" id="PS50275">
    <property type="entry name" value="SAC"/>
    <property type="match status" value="1"/>
</dbReference>
<dbReference type="AlphaFoldDB" id="A0AAD9FWY2"/>
<feature type="compositionally biased region" description="Polar residues" evidence="9">
    <location>
        <begin position="1081"/>
        <end position="1101"/>
    </location>
</feature>
<keyword evidence="7" id="KW-0378">Hydrolase</keyword>
<dbReference type="GO" id="GO:0016020">
    <property type="term" value="C:membrane"/>
    <property type="evidence" value="ECO:0007669"/>
    <property type="project" value="TreeGrafter"/>
</dbReference>
<evidence type="ECO:0000256" key="5">
    <source>
        <dbReference type="ARBA" id="ARBA00022448"/>
    </source>
</evidence>
<evidence type="ECO:0000259" key="10">
    <source>
        <dbReference type="PROSITE" id="PS50275"/>
    </source>
</evidence>
<dbReference type="Proteomes" id="UP001182556">
    <property type="component" value="Unassembled WGS sequence"/>
</dbReference>